<organism evidence="4 5">
    <name type="scientific">Brassica carinata</name>
    <name type="common">Ethiopian mustard</name>
    <name type="synonym">Abyssinian cabbage</name>
    <dbReference type="NCBI Taxonomy" id="52824"/>
    <lineage>
        <taxon>Eukaryota</taxon>
        <taxon>Viridiplantae</taxon>
        <taxon>Streptophyta</taxon>
        <taxon>Embryophyta</taxon>
        <taxon>Tracheophyta</taxon>
        <taxon>Spermatophyta</taxon>
        <taxon>Magnoliopsida</taxon>
        <taxon>eudicotyledons</taxon>
        <taxon>Gunneridae</taxon>
        <taxon>Pentapetalae</taxon>
        <taxon>rosids</taxon>
        <taxon>malvids</taxon>
        <taxon>Brassicales</taxon>
        <taxon>Brassicaceae</taxon>
        <taxon>Brassiceae</taxon>
        <taxon>Brassica</taxon>
    </lineage>
</organism>
<feature type="domain" description="F-box associated beta-propeller type 1" evidence="3">
    <location>
        <begin position="137"/>
        <end position="413"/>
    </location>
</feature>
<dbReference type="SUPFAM" id="SSF81383">
    <property type="entry name" value="F-box domain"/>
    <property type="match status" value="1"/>
</dbReference>
<evidence type="ECO:0000313" key="5">
    <source>
        <dbReference type="Proteomes" id="UP000886595"/>
    </source>
</evidence>
<dbReference type="OrthoDB" id="1644187at2759"/>
<reference evidence="4 5" key="1">
    <citation type="submission" date="2020-02" db="EMBL/GenBank/DDBJ databases">
        <authorList>
            <person name="Ma Q."/>
            <person name="Huang Y."/>
            <person name="Song X."/>
            <person name="Pei D."/>
        </authorList>
    </citation>
    <scope>NUCLEOTIDE SEQUENCE [LARGE SCALE GENOMIC DNA]</scope>
    <source>
        <strain evidence="4">Sxm20200214</strain>
        <tissue evidence="4">Leaf</tissue>
    </source>
</reference>
<dbReference type="Proteomes" id="UP000886595">
    <property type="component" value="Unassembled WGS sequence"/>
</dbReference>
<gene>
    <name evidence="4" type="ORF">Bca52824_071539</name>
</gene>
<dbReference type="Pfam" id="PF00646">
    <property type="entry name" value="F-box"/>
    <property type="match status" value="1"/>
</dbReference>
<dbReference type="EMBL" id="JAAMPC010000014">
    <property type="protein sequence ID" value="KAG2264460.1"/>
    <property type="molecule type" value="Genomic_DNA"/>
</dbReference>
<evidence type="ECO:0008006" key="6">
    <source>
        <dbReference type="Google" id="ProtNLM"/>
    </source>
</evidence>
<dbReference type="NCBIfam" id="TIGR01640">
    <property type="entry name" value="F_box_assoc_1"/>
    <property type="match status" value="1"/>
</dbReference>
<dbReference type="InterPro" id="IPR050233">
    <property type="entry name" value="A_thaliana_F-box"/>
</dbReference>
<dbReference type="InterPro" id="IPR001810">
    <property type="entry name" value="F-box_dom"/>
</dbReference>
<evidence type="ECO:0000256" key="1">
    <source>
        <dbReference type="SAM" id="MobiDB-lite"/>
    </source>
</evidence>
<proteinExistence type="predicted"/>
<dbReference type="AlphaFoldDB" id="A0A8X7Q9A3"/>
<comment type="caution">
    <text evidence="4">The sequence shown here is derived from an EMBL/GenBank/DDBJ whole genome shotgun (WGS) entry which is preliminary data.</text>
</comment>
<dbReference type="PANTHER" id="PTHR47993">
    <property type="entry name" value="OS09G0372900 PROTEIN-RELATED"/>
    <property type="match status" value="1"/>
</dbReference>
<dbReference type="PANTHER" id="PTHR47993:SF147">
    <property type="entry name" value="F-BOX ASSOCIATED DOMAIN-CONTAINING PROTEIN"/>
    <property type="match status" value="1"/>
</dbReference>
<sequence>MGKSSKKHASKVEAVFNDDLESQKDVSAPVHEENSKNKVERAVSEENDKSGATLKKRKNSESKDCLNLKKPKKHVLSLGRVMSFNDLPLELVGDKILSKVPITSLRAVRSTCKLWNSLSKEWMLGKAPASKRQFMSLMTMDYKVEISKVFHCHGLLLCVLKDKSRLVVWNPYLGYAFGYDKNRNHKILRYFDDYDIINKKLSFMVEIYDLRSHSWRVLDVTSDWTIEYGAHGASLKGNTYFLAEGEVPPRDDDGTIVVEDFLICFDFTNERFGSLLPLPFHYSFQEAVTLSCVGEEQLAVLYQYQGRYTRRTFEFWMTTKIEPDAVSWSKFLKVDMTPHLCYLSKVVSFFIDKEEKVAVVFNGDEGTVTYGYHSAFIVGDDAYFKCVNLGKCPTVTRPPLLCSSSHLPSLVQIN</sequence>
<dbReference type="Pfam" id="PF07734">
    <property type="entry name" value="FBA_1"/>
    <property type="match status" value="1"/>
</dbReference>
<evidence type="ECO:0000259" key="2">
    <source>
        <dbReference type="Pfam" id="PF00646"/>
    </source>
</evidence>
<feature type="region of interest" description="Disordered" evidence="1">
    <location>
        <begin position="1"/>
        <end position="64"/>
    </location>
</feature>
<feature type="compositionally biased region" description="Basic and acidic residues" evidence="1">
    <location>
        <begin position="30"/>
        <end position="49"/>
    </location>
</feature>
<feature type="domain" description="F-box" evidence="2">
    <location>
        <begin position="86"/>
        <end position="120"/>
    </location>
</feature>
<evidence type="ECO:0000259" key="3">
    <source>
        <dbReference type="Pfam" id="PF07734"/>
    </source>
</evidence>
<dbReference type="InterPro" id="IPR036047">
    <property type="entry name" value="F-box-like_dom_sf"/>
</dbReference>
<accession>A0A8X7Q9A3</accession>
<evidence type="ECO:0000313" key="4">
    <source>
        <dbReference type="EMBL" id="KAG2264460.1"/>
    </source>
</evidence>
<name>A0A8X7Q9A3_BRACI</name>
<protein>
    <recommendedName>
        <fullName evidence="6">F-box domain-containing protein</fullName>
    </recommendedName>
</protein>
<dbReference type="InterPro" id="IPR006527">
    <property type="entry name" value="F-box-assoc_dom_typ1"/>
</dbReference>
<keyword evidence="5" id="KW-1185">Reference proteome</keyword>
<dbReference type="InterPro" id="IPR017451">
    <property type="entry name" value="F-box-assoc_interact_dom"/>
</dbReference>